<comment type="caution">
    <text evidence="2">The sequence shown here is derived from an EMBL/GenBank/DDBJ whole genome shotgun (WGS) entry which is preliminary data.</text>
</comment>
<dbReference type="AlphaFoldDB" id="A0A6A4V104"/>
<accession>A0A6A4V104</accession>
<dbReference type="OrthoDB" id="6378823at2759"/>
<gene>
    <name evidence="2" type="ORF">FJT64_014624</name>
</gene>
<dbReference type="Proteomes" id="UP000440578">
    <property type="component" value="Unassembled WGS sequence"/>
</dbReference>
<feature type="compositionally biased region" description="Basic and acidic residues" evidence="1">
    <location>
        <begin position="1"/>
        <end position="10"/>
    </location>
</feature>
<organism evidence="2 3">
    <name type="scientific">Amphibalanus amphitrite</name>
    <name type="common">Striped barnacle</name>
    <name type="synonym">Balanus amphitrite</name>
    <dbReference type="NCBI Taxonomy" id="1232801"/>
    <lineage>
        <taxon>Eukaryota</taxon>
        <taxon>Metazoa</taxon>
        <taxon>Ecdysozoa</taxon>
        <taxon>Arthropoda</taxon>
        <taxon>Crustacea</taxon>
        <taxon>Multicrustacea</taxon>
        <taxon>Cirripedia</taxon>
        <taxon>Thoracica</taxon>
        <taxon>Thoracicalcarea</taxon>
        <taxon>Balanomorpha</taxon>
        <taxon>Balanoidea</taxon>
        <taxon>Balanidae</taxon>
        <taxon>Amphibalaninae</taxon>
        <taxon>Amphibalanus</taxon>
    </lineage>
</organism>
<evidence type="ECO:0000313" key="2">
    <source>
        <dbReference type="EMBL" id="KAF0286859.1"/>
    </source>
</evidence>
<reference evidence="2 3" key="1">
    <citation type="submission" date="2019-07" db="EMBL/GenBank/DDBJ databases">
        <title>Draft genome assembly of a fouling barnacle, Amphibalanus amphitrite (Darwin, 1854): The first reference genome for Thecostraca.</title>
        <authorList>
            <person name="Kim W."/>
        </authorList>
    </citation>
    <scope>NUCLEOTIDE SEQUENCE [LARGE SCALE GENOMIC DNA]</scope>
    <source>
        <strain evidence="2">SNU_AA5</strain>
        <tissue evidence="2">Soma without cirri and trophi</tissue>
    </source>
</reference>
<proteinExistence type="predicted"/>
<feature type="region of interest" description="Disordered" evidence="1">
    <location>
        <begin position="1"/>
        <end position="59"/>
    </location>
</feature>
<feature type="compositionally biased region" description="Polar residues" evidence="1">
    <location>
        <begin position="13"/>
        <end position="47"/>
    </location>
</feature>
<evidence type="ECO:0000313" key="3">
    <source>
        <dbReference type="Proteomes" id="UP000440578"/>
    </source>
</evidence>
<protein>
    <submittedName>
        <fullName evidence="2">Uncharacterized protein</fullName>
    </submittedName>
</protein>
<keyword evidence="3" id="KW-1185">Reference proteome</keyword>
<name>A0A6A4V104_AMPAM</name>
<dbReference type="EMBL" id="VIIS01002223">
    <property type="protein sequence ID" value="KAF0286859.1"/>
    <property type="molecule type" value="Genomic_DNA"/>
</dbReference>
<evidence type="ECO:0000256" key="1">
    <source>
        <dbReference type="SAM" id="MobiDB-lite"/>
    </source>
</evidence>
<sequence>MDPEEKHMIERLSNPTPRTLRSQSRGYSSGYHSPCSTLGSLKSQPQYTRRPPDDMQLRGDAQYTSVPCLTQKLANCGQPGVLPAMPAHDEISPFLPHLEHRESSDSSDMETFMSRTSCSASQETVINMAEARLSTQF</sequence>